<sequence length="59" mass="6641">MKISDHVLVTEHQLIRFPSRFDTDSTFLGPAIGLIERGIVVDFPFIPGMVVPNQDIGFR</sequence>
<name>A0A1Z5AYU4_CARML</name>
<gene>
    <name evidence="1" type="ORF">BN424_mp0107</name>
</gene>
<dbReference type="EMBL" id="LN846931">
    <property type="protein sequence ID" value="CRI06649.1"/>
    <property type="molecule type" value="Genomic_DNA"/>
</dbReference>
<dbReference type="AlphaFoldDB" id="A0A1Z5AYU4"/>
<geneLocation type="plasmid" evidence="1">
    <name>megaplasmid</name>
</geneLocation>
<reference evidence="1" key="1">
    <citation type="submission" date="2015-04" db="EMBL/GenBank/DDBJ databases">
        <title>Carnobacterium maltaromaticum LMA28 complete chromosome sequence.</title>
        <authorList>
            <person name="Borges F."/>
            <person name="Cailliez-Grimal C."/>
        </authorList>
    </citation>
    <scope>NUCLEOTIDE SEQUENCE [LARGE SCALE GENOMIC DNA]</scope>
    <source>
        <strain evidence="1">LMA28</strain>
        <plasmid evidence="1">megaplasmid</plasmid>
    </source>
</reference>
<accession>A0A1Z5AYU4</accession>
<proteinExistence type="predicted"/>
<evidence type="ECO:0000313" key="1">
    <source>
        <dbReference type="EMBL" id="CRI06649.1"/>
    </source>
</evidence>
<organism evidence="1">
    <name type="scientific">Carnobacterium maltaromaticum</name>
    <name type="common">Carnobacterium piscicola</name>
    <dbReference type="NCBI Taxonomy" id="2751"/>
    <lineage>
        <taxon>Bacteria</taxon>
        <taxon>Bacillati</taxon>
        <taxon>Bacillota</taxon>
        <taxon>Bacilli</taxon>
        <taxon>Lactobacillales</taxon>
        <taxon>Carnobacteriaceae</taxon>
        <taxon>Carnobacterium</taxon>
    </lineage>
</organism>
<protein>
    <submittedName>
        <fullName evidence="1">Uncharacterized protein</fullName>
    </submittedName>
</protein>
<keyword evidence="1" id="KW-0614">Plasmid</keyword>
<reference evidence="1" key="2">
    <citation type="submission" date="2015-04" db="EMBL/GenBank/DDBJ databases">
        <title>Carnobacterium maltaromaticum LMA28 plasmids.</title>
        <authorList>
            <person name="Cailliez-Grimal C."/>
            <person name="Iskandar C."/>
        </authorList>
    </citation>
    <scope>NUCLEOTIDE SEQUENCE [LARGE SCALE GENOMIC DNA]</scope>
    <source>
        <strain evidence="1">LMA28</strain>
        <plasmid evidence="1">megaplasmid</plasmid>
    </source>
</reference>